<reference evidence="1 2" key="1">
    <citation type="submission" date="2012-04" db="EMBL/GenBank/DDBJ databases">
        <title>The Genome Sequence of Afipia broomeae ATCC 49717.</title>
        <authorList>
            <consortium name="The Broad Institute Genome Sequencing Platform"/>
            <person name="Earl A."/>
            <person name="Ward D."/>
            <person name="Feldgarden M."/>
            <person name="Gevers D."/>
            <person name="Huys G."/>
            <person name="Walker B."/>
            <person name="Young S.K."/>
            <person name="Zeng Q."/>
            <person name="Gargeya S."/>
            <person name="Fitzgerald M."/>
            <person name="Haas B."/>
            <person name="Abouelleil A."/>
            <person name="Alvarado L."/>
            <person name="Arachchi H.M."/>
            <person name="Berlin A."/>
            <person name="Chapman S.B."/>
            <person name="Goldberg J."/>
            <person name="Griggs A."/>
            <person name="Gujja S."/>
            <person name="Hansen M."/>
            <person name="Howarth C."/>
            <person name="Imamovic A."/>
            <person name="Larimer J."/>
            <person name="McCowen C."/>
            <person name="Montmayeur A."/>
            <person name="Murphy C."/>
            <person name="Neiman D."/>
            <person name="Pearson M."/>
            <person name="Priest M."/>
            <person name="Roberts A."/>
            <person name="Saif S."/>
            <person name="Shea T."/>
            <person name="Sisk P."/>
            <person name="Sykes S."/>
            <person name="Wortman J."/>
            <person name="Nusbaum C."/>
            <person name="Birren B."/>
        </authorList>
    </citation>
    <scope>NUCLEOTIDE SEQUENCE [LARGE SCALE GENOMIC DNA]</scope>
    <source>
        <strain evidence="1 2">ATCC 49717</strain>
    </source>
</reference>
<dbReference type="EMBL" id="AGWX01000006">
    <property type="protein sequence ID" value="EKS32970.1"/>
    <property type="molecule type" value="Genomic_DNA"/>
</dbReference>
<organism evidence="1 2">
    <name type="scientific">Afipia broomeae ATCC 49717</name>
    <dbReference type="NCBI Taxonomy" id="883078"/>
    <lineage>
        <taxon>Bacteria</taxon>
        <taxon>Pseudomonadati</taxon>
        <taxon>Pseudomonadota</taxon>
        <taxon>Alphaproteobacteria</taxon>
        <taxon>Hyphomicrobiales</taxon>
        <taxon>Nitrobacteraceae</taxon>
        <taxon>Afipia</taxon>
    </lineage>
</organism>
<name>K8NZW4_9BRAD</name>
<dbReference type="HOGENOM" id="CLU_2462242_0_0_5"/>
<sequence length="88" mass="9457">MTKTLLHAGEKRLVVTRLDVDHPVGRQTCLGKCGREKVWARDTPQDLAFRPRCDAAGEEGCGRAVNGAESAARHLVQSAECQPSAGKS</sequence>
<proteinExistence type="predicted"/>
<gene>
    <name evidence="1" type="ORF">HMPREF9695_04985</name>
</gene>
<dbReference type="Proteomes" id="UP000001096">
    <property type="component" value="Unassembled WGS sequence"/>
</dbReference>
<accession>K8NZW4</accession>
<evidence type="ECO:0000313" key="1">
    <source>
        <dbReference type="EMBL" id="EKS32970.1"/>
    </source>
</evidence>
<protein>
    <submittedName>
        <fullName evidence="1">Uncharacterized protein</fullName>
    </submittedName>
</protein>
<keyword evidence="2" id="KW-1185">Reference proteome</keyword>
<dbReference type="eggNOG" id="ENOG502ZPWP">
    <property type="taxonomic scope" value="Bacteria"/>
</dbReference>
<dbReference type="AlphaFoldDB" id="K8NZW4"/>
<comment type="caution">
    <text evidence="1">The sequence shown here is derived from an EMBL/GenBank/DDBJ whole genome shotgun (WGS) entry which is preliminary data.</text>
</comment>
<evidence type="ECO:0000313" key="2">
    <source>
        <dbReference type="Proteomes" id="UP000001096"/>
    </source>
</evidence>